<protein>
    <recommendedName>
        <fullName evidence="5">tRNA (Guanine-N1)-methyltransferase</fullName>
    </recommendedName>
</protein>
<sequence>MKGMILPEIRRGGVLVLLIGLNAGMAFGKQSDENRTLHAKYKEMVEDAETYEKYKVIATQQLNSFWGEVEDSLVSYREEIADVKIAIANINKTLEAANDSLAVVNEQLQASEEVNGEISFLGMSLNKTFYNTVVWGIVGGLLVLLGIMYVSFKNSHSITNRAKRDLALVTDELEELRQRSNEKQVKLKRELQTAVNQLEEVRRKAPAGR</sequence>
<keyword evidence="2" id="KW-0812">Transmembrane</keyword>
<name>A0ABZ0IW75_9BACT</name>
<dbReference type="Proteomes" id="UP001302349">
    <property type="component" value="Chromosome"/>
</dbReference>
<evidence type="ECO:0000256" key="2">
    <source>
        <dbReference type="SAM" id="Phobius"/>
    </source>
</evidence>
<reference evidence="3 4" key="1">
    <citation type="journal article" date="2023" name="Microbiol. Resour. Announc.">
        <title>Complete Genome Sequence of Imperialibacter roseus strain P4T.</title>
        <authorList>
            <person name="Tizabi D.R."/>
            <person name="Bachvaroff T."/>
            <person name="Hill R.T."/>
        </authorList>
    </citation>
    <scope>NUCLEOTIDE SEQUENCE [LARGE SCALE GENOMIC DNA]</scope>
    <source>
        <strain evidence="3 4">P4T</strain>
    </source>
</reference>
<evidence type="ECO:0008006" key="5">
    <source>
        <dbReference type="Google" id="ProtNLM"/>
    </source>
</evidence>
<feature type="transmembrane region" description="Helical" evidence="2">
    <location>
        <begin position="133"/>
        <end position="152"/>
    </location>
</feature>
<dbReference type="EMBL" id="CP136051">
    <property type="protein sequence ID" value="WOK08876.1"/>
    <property type="molecule type" value="Genomic_DNA"/>
</dbReference>
<evidence type="ECO:0000313" key="3">
    <source>
        <dbReference type="EMBL" id="WOK08876.1"/>
    </source>
</evidence>
<dbReference type="RefSeq" id="WP_317491507.1">
    <property type="nucleotide sequence ID" value="NZ_CP136051.1"/>
</dbReference>
<feature type="coiled-coil region" evidence="1">
    <location>
        <begin position="87"/>
        <end position="114"/>
    </location>
</feature>
<gene>
    <name evidence="3" type="ORF">RT717_09535</name>
</gene>
<proteinExistence type="predicted"/>
<feature type="coiled-coil region" evidence="1">
    <location>
        <begin position="159"/>
        <end position="204"/>
    </location>
</feature>
<keyword evidence="2" id="KW-1133">Transmembrane helix</keyword>
<organism evidence="3 4">
    <name type="scientific">Imperialibacter roseus</name>
    <dbReference type="NCBI Taxonomy" id="1324217"/>
    <lineage>
        <taxon>Bacteria</taxon>
        <taxon>Pseudomonadati</taxon>
        <taxon>Bacteroidota</taxon>
        <taxon>Cytophagia</taxon>
        <taxon>Cytophagales</taxon>
        <taxon>Flammeovirgaceae</taxon>
        <taxon>Imperialibacter</taxon>
    </lineage>
</organism>
<keyword evidence="1" id="KW-0175">Coiled coil</keyword>
<evidence type="ECO:0000313" key="4">
    <source>
        <dbReference type="Proteomes" id="UP001302349"/>
    </source>
</evidence>
<keyword evidence="2" id="KW-0472">Membrane</keyword>
<accession>A0ABZ0IW75</accession>
<evidence type="ECO:0000256" key="1">
    <source>
        <dbReference type="SAM" id="Coils"/>
    </source>
</evidence>
<keyword evidence="4" id="KW-1185">Reference proteome</keyword>